<sequence>MELDIKHSITHLAYLKARIEGQPPMPRSPCTSCTQYPGQIFNPSKSLTYSPSCREPCYFDEYCNKCEPATYSVSYVDKSFSSGTIGSDMLVFETGDEGITRVNKIEFRCAHDVIYNHDPGYNEVLGLGFDGGDLSLAAQIVVKVTWFSA</sequence>
<evidence type="ECO:0000256" key="1">
    <source>
        <dbReference type="ARBA" id="ARBA00007447"/>
    </source>
</evidence>
<evidence type="ECO:0000313" key="5">
    <source>
        <dbReference type="EMBL" id="MCI03918.1"/>
    </source>
</evidence>
<dbReference type="InterPro" id="IPR032861">
    <property type="entry name" value="TAXi_N"/>
</dbReference>
<dbReference type="AlphaFoldDB" id="A0A392NVR7"/>
<dbReference type="GO" id="GO:0008233">
    <property type="term" value="F:peptidase activity"/>
    <property type="evidence" value="ECO:0007669"/>
    <property type="project" value="UniProtKB-KW"/>
</dbReference>
<dbReference type="PANTHER" id="PTHR47967">
    <property type="entry name" value="OS07G0603500 PROTEIN-RELATED"/>
    <property type="match status" value="1"/>
</dbReference>
<feature type="domain" description="Xylanase inhibitor N-terminal" evidence="4">
    <location>
        <begin position="30"/>
        <end position="141"/>
    </location>
</feature>
<dbReference type="Proteomes" id="UP000265520">
    <property type="component" value="Unassembled WGS sequence"/>
</dbReference>
<dbReference type="Gene3D" id="2.40.70.10">
    <property type="entry name" value="Acid Proteases"/>
    <property type="match status" value="1"/>
</dbReference>
<proteinExistence type="inferred from homology"/>
<name>A0A392NVR7_9FABA</name>
<comment type="similarity">
    <text evidence="1">Belongs to the peptidase A1 family.</text>
</comment>
<evidence type="ECO:0000256" key="2">
    <source>
        <dbReference type="ARBA" id="ARBA00022670"/>
    </source>
</evidence>
<dbReference type="GO" id="GO:0005576">
    <property type="term" value="C:extracellular region"/>
    <property type="evidence" value="ECO:0007669"/>
    <property type="project" value="TreeGrafter"/>
</dbReference>
<dbReference type="PANTHER" id="PTHR47967:SF14">
    <property type="entry name" value="EUKARYOTIC ASPARTYL PROTEASE FAMILY PROTEIN"/>
    <property type="match status" value="1"/>
</dbReference>
<keyword evidence="6" id="KW-1185">Reference proteome</keyword>
<comment type="caution">
    <text evidence="5">The sequence shown here is derived from an EMBL/GenBank/DDBJ whole genome shotgun (WGS) entry which is preliminary data.</text>
</comment>
<evidence type="ECO:0000256" key="3">
    <source>
        <dbReference type="ARBA" id="ARBA00022801"/>
    </source>
</evidence>
<accession>A0A392NVR7</accession>
<reference evidence="5 6" key="1">
    <citation type="journal article" date="2018" name="Front. Plant Sci.">
        <title>Red Clover (Trifolium pratense) and Zigzag Clover (T. medium) - A Picture of Genomic Similarities and Differences.</title>
        <authorList>
            <person name="Dluhosova J."/>
            <person name="Istvanek J."/>
            <person name="Nedelnik J."/>
            <person name="Repkova J."/>
        </authorList>
    </citation>
    <scope>NUCLEOTIDE SEQUENCE [LARGE SCALE GENOMIC DNA]</scope>
    <source>
        <strain evidence="6">cv. 10/8</strain>
        <tissue evidence="5">Leaf</tissue>
    </source>
</reference>
<dbReference type="EMBL" id="LXQA010053684">
    <property type="protein sequence ID" value="MCI03918.1"/>
    <property type="molecule type" value="Genomic_DNA"/>
</dbReference>
<dbReference type="SUPFAM" id="SSF50630">
    <property type="entry name" value="Acid proteases"/>
    <property type="match status" value="1"/>
</dbReference>
<dbReference type="Pfam" id="PF14543">
    <property type="entry name" value="TAXi_N"/>
    <property type="match status" value="1"/>
</dbReference>
<keyword evidence="2" id="KW-0645">Protease</keyword>
<dbReference type="GO" id="GO:0006508">
    <property type="term" value="P:proteolysis"/>
    <property type="evidence" value="ECO:0007669"/>
    <property type="project" value="UniProtKB-KW"/>
</dbReference>
<evidence type="ECO:0000313" key="6">
    <source>
        <dbReference type="Proteomes" id="UP000265520"/>
    </source>
</evidence>
<evidence type="ECO:0000259" key="4">
    <source>
        <dbReference type="Pfam" id="PF14543"/>
    </source>
</evidence>
<organism evidence="5 6">
    <name type="scientific">Trifolium medium</name>
    <dbReference type="NCBI Taxonomy" id="97028"/>
    <lineage>
        <taxon>Eukaryota</taxon>
        <taxon>Viridiplantae</taxon>
        <taxon>Streptophyta</taxon>
        <taxon>Embryophyta</taxon>
        <taxon>Tracheophyta</taxon>
        <taxon>Spermatophyta</taxon>
        <taxon>Magnoliopsida</taxon>
        <taxon>eudicotyledons</taxon>
        <taxon>Gunneridae</taxon>
        <taxon>Pentapetalae</taxon>
        <taxon>rosids</taxon>
        <taxon>fabids</taxon>
        <taxon>Fabales</taxon>
        <taxon>Fabaceae</taxon>
        <taxon>Papilionoideae</taxon>
        <taxon>50 kb inversion clade</taxon>
        <taxon>NPAAA clade</taxon>
        <taxon>Hologalegina</taxon>
        <taxon>IRL clade</taxon>
        <taxon>Trifolieae</taxon>
        <taxon>Trifolium</taxon>
    </lineage>
</organism>
<protein>
    <submittedName>
        <fullName evidence="5">Aspartic proteinase CDR1-like</fullName>
    </submittedName>
</protein>
<dbReference type="InterPro" id="IPR051708">
    <property type="entry name" value="Plant_Aspart_Prot_A1"/>
</dbReference>
<keyword evidence="3" id="KW-0378">Hydrolase</keyword>
<dbReference type="InterPro" id="IPR021109">
    <property type="entry name" value="Peptidase_aspartic_dom_sf"/>
</dbReference>
<gene>
    <name evidence="5" type="ORF">A2U01_0024959</name>
</gene>